<name>A0A9W9ZH03_9CNID</name>
<reference evidence="2" key="1">
    <citation type="submission" date="2023-01" db="EMBL/GenBank/DDBJ databases">
        <title>Genome assembly of the deep-sea coral Lophelia pertusa.</title>
        <authorList>
            <person name="Herrera S."/>
            <person name="Cordes E."/>
        </authorList>
    </citation>
    <scope>NUCLEOTIDE SEQUENCE</scope>
    <source>
        <strain evidence="2">USNM1676648</strain>
        <tissue evidence="2">Polyp</tissue>
    </source>
</reference>
<keyword evidence="1" id="KW-0812">Transmembrane</keyword>
<dbReference type="EMBL" id="MU826350">
    <property type="protein sequence ID" value="KAJ7381527.1"/>
    <property type="molecule type" value="Genomic_DNA"/>
</dbReference>
<evidence type="ECO:0000313" key="3">
    <source>
        <dbReference type="Proteomes" id="UP001163046"/>
    </source>
</evidence>
<keyword evidence="3" id="KW-1185">Reference proteome</keyword>
<sequence>MNMAVAASHEKLRSLQGQVDRLRHSDAMRKIKKIKRYIQKHCICVAVLGIIALVALSPFLLILAVVMAPLFFLLLCSLMAFLVIPFSFVFGFVFNCSLVVFTVAASCYLLYRITRLTIRLIHTCLTYIHDIASCPRIIYQYTKSSICELFSQFTAAQQSMNVQESDSDSNSELEDIEPDYRDREAKLYEALVSRPQFTGRDTFEPFQY</sequence>
<organism evidence="2 3">
    <name type="scientific">Desmophyllum pertusum</name>
    <dbReference type="NCBI Taxonomy" id="174260"/>
    <lineage>
        <taxon>Eukaryota</taxon>
        <taxon>Metazoa</taxon>
        <taxon>Cnidaria</taxon>
        <taxon>Anthozoa</taxon>
        <taxon>Hexacorallia</taxon>
        <taxon>Scleractinia</taxon>
        <taxon>Caryophylliina</taxon>
        <taxon>Caryophylliidae</taxon>
        <taxon>Desmophyllum</taxon>
    </lineage>
</organism>
<feature type="transmembrane region" description="Helical" evidence="1">
    <location>
        <begin position="42"/>
        <end position="72"/>
    </location>
</feature>
<evidence type="ECO:0000313" key="2">
    <source>
        <dbReference type="EMBL" id="KAJ7381527.1"/>
    </source>
</evidence>
<gene>
    <name evidence="2" type="ORF">OS493_001675</name>
</gene>
<evidence type="ECO:0000256" key="1">
    <source>
        <dbReference type="SAM" id="Phobius"/>
    </source>
</evidence>
<evidence type="ECO:0008006" key="4">
    <source>
        <dbReference type="Google" id="ProtNLM"/>
    </source>
</evidence>
<feature type="transmembrane region" description="Helical" evidence="1">
    <location>
        <begin position="78"/>
        <end position="111"/>
    </location>
</feature>
<keyword evidence="1" id="KW-1133">Transmembrane helix</keyword>
<protein>
    <recommendedName>
        <fullName evidence="4">Oleosin</fullName>
    </recommendedName>
</protein>
<comment type="caution">
    <text evidence="2">The sequence shown here is derived from an EMBL/GenBank/DDBJ whole genome shotgun (WGS) entry which is preliminary data.</text>
</comment>
<proteinExistence type="predicted"/>
<dbReference type="AlphaFoldDB" id="A0A9W9ZH03"/>
<dbReference type="Proteomes" id="UP001163046">
    <property type="component" value="Unassembled WGS sequence"/>
</dbReference>
<accession>A0A9W9ZH03</accession>
<keyword evidence="1" id="KW-0472">Membrane</keyword>